<accession>A0A318KYK7</accession>
<feature type="compositionally biased region" description="Low complexity" evidence="5">
    <location>
        <begin position="1"/>
        <end position="16"/>
    </location>
</feature>
<evidence type="ECO:0000256" key="5">
    <source>
        <dbReference type="SAM" id="MobiDB-lite"/>
    </source>
</evidence>
<evidence type="ECO:0000256" key="4">
    <source>
        <dbReference type="PROSITE-ProRule" id="PRU00335"/>
    </source>
</evidence>
<proteinExistence type="predicted"/>
<dbReference type="Pfam" id="PF00440">
    <property type="entry name" value="TetR_N"/>
    <property type="match status" value="1"/>
</dbReference>
<dbReference type="InterPro" id="IPR011075">
    <property type="entry name" value="TetR_C"/>
</dbReference>
<reference evidence="7 8" key="1">
    <citation type="submission" date="2018-05" db="EMBL/GenBank/DDBJ databases">
        <title>Genomic Encyclopedia of Type Strains, Phase IV (KMG-IV): sequencing the most valuable type-strain genomes for metagenomic binning, comparative biology and taxonomic classification.</title>
        <authorList>
            <person name="Goeker M."/>
        </authorList>
    </citation>
    <scope>NUCLEOTIDE SEQUENCE [LARGE SCALE GENOMIC DNA]</scope>
    <source>
        <strain evidence="7 8">DSM 29661</strain>
    </source>
</reference>
<evidence type="ECO:0000313" key="7">
    <source>
        <dbReference type="EMBL" id="PXX80835.1"/>
    </source>
</evidence>
<feature type="domain" description="HTH tetR-type" evidence="6">
    <location>
        <begin position="23"/>
        <end position="83"/>
    </location>
</feature>
<feature type="region of interest" description="Disordered" evidence="5">
    <location>
        <begin position="1"/>
        <end position="20"/>
    </location>
</feature>
<dbReference type="InterPro" id="IPR001647">
    <property type="entry name" value="HTH_TetR"/>
</dbReference>
<sequence>MVSQMTATPPASAPATRWSRRKDVRPGEILEAALKLFVEKGFRATKMEDIAREAGVTKGTPYLYYENKEEIFKAVIREGMLTKFDELEGLSGQDEASAETRLRQVIYRWWESIGNTRLAGLSKLMIAEAANFPELASFYHAEVIVRCRNMVRHVLEEGVERGEFHILNMDHAVEIVIAPLLLAMVWKHSFHNFESAKFDMPAHLDNVLDILINGLKTR</sequence>
<dbReference type="SUPFAM" id="SSF46689">
    <property type="entry name" value="Homeodomain-like"/>
    <property type="match status" value="1"/>
</dbReference>
<evidence type="ECO:0000256" key="1">
    <source>
        <dbReference type="ARBA" id="ARBA00023015"/>
    </source>
</evidence>
<organism evidence="7 8">
    <name type="scientific">Rivihabitans pingtungensis</name>
    <dbReference type="NCBI Taxonomy" id="1054498"/>
    <lineage>
        <taxon>Bacteria</taxon>
        <taxon>Pseudomonadati</taxon>
        <taxon>Pseudomonadota</taxon>
        <taxon>Betaproteobacteria</taxon>
        <taxon>Neisseriales</taxon>
        <taxon>Aquaspirillaceae</taxon>
        <taxon>Rivihabitans</taxon>
    </lineage>
</organism>
<dbReference type="InterPro" id="IPR050109">
    <property type="entry name" value="HTH-type_TetR-like_transc_reg"/>
</dbReference>
<dbReference type="InterPro" id="IPR036271">
    <property type="entry name" value="Tet_transcr_reg_TetR-rel_C_sf"/>
</dbReference>
<dbReference type="EMBL" id="QJKI01000003">
    <property type="protein sequence ID" value="PXX80835.1"/>
    <property type="molecule type" value="Genomic_DNA"/>
</dbReference>
<evidence type="ECO:0000259" key="6">
    <source>
        <dbReference type="PROSITE" id="PS50977"/>
    </source>
</evidence>
<feature type="DNA-binding region" description="H-T-H motif" evidence="4">
    <location>
        <begin position="46"/>
        <end position="65"/>
    </location>
</feature>
<dbReference type="Proteomes" id="UP000247555">
    <property type="component" value="Unassembled WGS sequence"/>
</dbReference>
<keyword evidence="3" id="KW-0804">Transcription</keyword>
<dbReference type="InterPro" id="IPR009057">
    <property type="entry name" value="Homeodomain-like_sf"/>
</dbReference>
<comment type="caution">
    <text evidence="7">The sequence shown here is derived from an EMBL/GenBank/DDBJ whole genome shotgun (WGS) entry which is preliminary data.</text>
</comment>
<evidence type="ECO:0000256" key="3">
    <source>
        <dbReference type="ARBA" id="ARBA00023163"/>
    </source>
</evidence>
<dbReference type="Pfam" id="PF16859">
    <property type="entry name" value="TetR_C_11"/>
    <property type="match status" value="1"/>
</dbReference>
<dbReference type="PROSITE" id="PS50977">
    <property type="entry name" value="HTH_TETR_2"/>
    <property type="match status" value="1"/>
</dbReference>
<gene>
    <name evidence="7" type="ORF">DFR34_103178</name>
</gene>
<evidence type="ECO:0000313" key="8">
    <source>
        <dbReference type="Proteomes" id="UP000247555"/>
    </source>
</evidence>
<dbReference type="PANTHER" id="PTHR30055:SF223">
    <property type="entry name" value="HTH-TYPE TRANSCRIPTIONAL REGULATOR UIDR"/>
    <property type="match status" value="1"/>
</dbReference>
<dbReference type="GO" id="GO:0000976">
    <property type="term" value="F:transcription cis-regulatory region binding"/>
    <property type="evidence" value="ECO:0007669"/>
    <property type="project" value="TreeGrafter"/>
</dbReference>
<dbReference type="Gene3D" id="1.10.357.10">
    <property type="entry name" value="Tetracycline Repressor, domain 2"/>
    <property type="match status" value="1"/>
</dbReference>
<dbReference type="SUPFAM" id="SSF48498">
    <property type="entry name" value="Tetracyclin repressor-like, C-terminal domain"/>
    <property type="match status" value="1"/>
</dbReference>
<dbReference type="PANTHER" id="PTHR30055">
    <property type="entry name" value="HTH-TYPE TRANSCRIPTIONAL REGULATOR RUTR"/>
    <property type="match status" value="1"/>
</dbReference>
<keyword evidence="8" id="KW-1185">Reference proteome</keyword>
<evidence type="ECO:0000256" key="2">
    <source>
        <dbReference type="ARBA" id="ARBA00023125"/>
    </source>
</evidence>
<dbReference type="GO" id="GO:0003700">
    <property type="term" value="F:DNA-binding transcription factor activity"/>
    <property type="evidence" value="ECO:0007669"/>
    <property type="project" value="TreeGrafter"/>
</dbReference>
<dbReference type="AlphaFoldDB" id="A0A318KYK7"/>
<protein>
    <submittedName>
        <fullName evidence="7">TetR family transcriptional regulator</fullName>
    </submittedName>
</protein>
<keyword evidence="1" id="KW-0805">Transcription regulation</keyword>
<dbReference type="PRINTS" id="PR00455">
    <property type="entry name" value="HTHTETR"/>
</dbReference>
<name>A0A318KYK7_9NEIS</name>
<keyword evidence="2 4" id="KW-0238">DNA-binding</keyword>